<protein>
    <submittedName>
        <fullName evidence="1">5-amino-6-(5-phospho-D-ribitylamino)uracil phosphatase YitU</fullName>
        <ecNumber evidence="1">3.1.3.-</ecNumber>
    </submittedName>
</protein>
<dbReference type="AlphaFoldDB" id="A0A2W1JGH0"/>
<dbReference type="Proteomes" id="UP000248857">
    <property type="component" value="Unassembled WGS sequence"/>
</dbReference>
<dbReference type="GO" id="GO:0016791">
    <property type="term" value="F:phosphatase activity"/>
    <property type="evidence" value="ECO:0007669"/>
    <property type="project" value="TreeGrafter"/>
</dbReference>
<reference evidence="1 2" key="1">
    <citation type="journal article" date="2018" name="Sci. Rep.">
        <title>A novel species of the marine cyanobacterium Acaryochloris with a unique pigment content and lifestyle.</title>
        <authorList>
            <person name="Partensky F."/>
            <person name="Six C."/>
            <person name="Ratin M."/>
            <person name="Garczarek L."/>
            <person name="Vaulot D."/>
            <person name="Probert I."/>
            <person name="Calteau A."/>
            <person name="Gourvil P."/>
            <person name="Marie D."/>
            <person name="Grebert T."/>
            <person name="Bouchier C."/>
            <person name="Le Panse S."/>
            <person name="Gachenot M."/>
            <person name="Rodriguez F."/>
            <person name="Garrido J.L."/>
        </authorList>
    </citation>
    <scope>NUCLEOTIDE SEQUENCE [LARGE SCALE GENOMIC DNA]</scope>
    <source>
        <strain evidence="1 2">RCC1774</strain>
    </source>
</reference>
<sequence length="222" mass="23808">MSYLALASDYDGTLATNGYVSGETVAALQRWKASGRSLIMVTGRELKELKAIFPELALFDQVVVENGPVIYEPATGQIQCIAPPPPSVFLEQLEAQGVSPIVVGQVIVATWEPHDQTVLDIISALGIDWQVIRNKRAVMVLPNGINKAAGLRHLLLQMELAPNHVVGVGDAENDLDLLQFCGYGVAVANALPVLKKKADFVTQGERGSGVAELIDRLLIASD</sequence>
<keyword evidence="1" id="KW-0378">Hydrolase</keyword>
<accession>A0A2W1JGH0</accession>
<dbReference type="GO" id="GO:0000287">
    <property type="term" value="F:magnesium ion binding"/>
    <property type="evidence" value="ECO:0007669"/>
    <property type="project" value="TreeGrafter"/>
</dbReference>
<dbReference type="SUPFAM" id="SSF56784">
    <property type="entry name" value="HAD-like"/>
    <property type="match status" value="1"/>
</dbReference>
<dbReference type="EMBL" id="PQWO01000029">
    <property type="protein sequence ID" value="PZD70735.1"/>
    <property type="molecule type" value="Genomic_DNA"/>
</dbReference>
<dbReference type="InterPro" id="IPR023214">
    <property type="entry name" value="HAD_sf"/>
</dbReference>
<dbReference type="PANTHER" id="PTHR10000:SF8">
    <property type="entry name" value="HAD SUPERFAMILY HYDROLASE-LIKE, TYPE 3"/>
    <property type="match status" value="1"/>
</dbReference>
<dbReference type="EC" id="3.1.3.-" evidence="1"/>
<name>A0A2W1JGH0_9CYAN</name>
<keyword evidence="2" id="KW-1185">Reference proteome</keyword>
<dbReference type="NCBIfam" id="TIGR01484">
    <property type="entry name" value="HAD-SF-IIB"/>
    <property type="match status" value="1"/>
</dbReference>
<dbReference type="GO" id="GO:0005829">
    <property type="term" value="C:cytosol"/>
    <property type="evidence" value="ECO:0007669"/>
    <property type="project" value="TreeGrafter"/>
</dbReference>
<dbReference type="Gene3D" id="3.40.50.1000">
    <property type="entry name" value="HAD superfamily/HAD-like"/>
    <property type="match status" value="1"/>
</dbReference>
<dbReference type="Gene3D" id="3.90.1070.10">
    <property type="match status" value="1"/>
</dbReference>
<dbReference type="Pfam" id="PF08282">
    <property type="entry name" value="Hydrolase_3"/>
    <property type="match status" value="2"/>
</dbReference>
<organism evidence="1 2">
    <name type="scientific">Acaryochloris thomasi RCC1774</name>
    <dbReference type="NCBI Taxonomy" id="1764569"/>
    <lineage>
        <taxon>Bacteria</taxon>
        <taxon>Bacillati</taxon>
        <taxon>Cyanobacteriota</taxon>
        <taxon>Cyanophyceae</taxon>
        <taxon>Acaryochloridales</taxon>
        <taxon>Acaryochloridaceae</taxon>
        <taxon>Acaryochloris</taxon>
        <taxon>Acaryochloris thomasi</taxon>
    </lineage>
</organism>
<evidence type="ECO:0000313" key="2">
    <source>
        <dbReference type="Proteomes" id="UP000248857"/>
    </source>
</evidence>
<evidence type="ECO:0000313" key="1">
    <source>
        <dbReference type="EMBL" id="PZD70735.1"/>
    </source>
</evidence>
<dbReference type="InterPro" id="IPR006379">
    <property type="entry name" value="HAD-SF_hydro_IIB"/>
</dbReference>
<proteinExistence type="predicted"/>
<dbReference type="PANTHER" id="PTHR10000">
    <property type="entry name" value="PHOSPHOSERINE PHOSPHATASE"/>
    <property type="match status" value="1"/>
</dbReference>
<dbReference type="InterPro" id="IPR036412">
    <property type="entry name" value="HAD-like_sf"/>
</dbReference>
<comment type="caution">
    <text evidence="1">The sequence shown here is derived from an EMBL/GenBank/DDBJ whole genome shotgun (WGS) entry which is preliminary data.</text>
</comment>
<dbReference type="OrthoDB" id="9768060at2"/>
<dbReference type="RefSeq" id="WP_110988724.1">
    <property type="nucleotide sequence ID" value="NZ_CAWNWM010000029.1"/>
</dbReference>
<gene>
    <name evidence="1" type="primary">yitU</name>
    <name evidence="1" type="ORF">C1752_09713</name>
</gene>